<dbReference type="EMBL" id="JADFFL010000005">
    <property type="protein sequence ID" value="MBE9663183.1"/>
    <property type="molecule type" value="Genomic_DNA"/>
</dbReference>
<keyword evidence="2" id="KW-1185">Reference proteome</keyword>
<evidence type="ECO:0000313" key="2">
    <source>
        <dbReference type="Proteomes" id="UP000622475"/>
    </source>
</evidence>
<protein>
    <submittedName>
        <fullName evidence="1">Uncharacterized protein</fullName>
    </submittedName>
</protein>
<accession>A0A929PWT9</accession>
<dbReference type="RefSeq" id="WP_194112404.1">
    <property type="nucleotide sequence ID" value="NZ_JADFFL010000005.1"/>
</dbReference>
<dbReference type="Proteomes" id="UP000622475">
    <property type="component" value="Unassembled WGS sequence"/>
</dbReference>
<dbReference type="AlphaFoldDB" id="A0A929PWT9"/>
<gene>
    <name evidence="1" type="ORF">IRJ16_14935</name>
</gene>
<proteinExistence type="predicted"/>
<evidence type="ECO:0000313" key="1">
    <source>
        <dbReference type="EMBL" id="MBE9663183.1"/>
    </source>
</evidence>
<reference evidence="1" key="1">
    <citation type="submission" date="2020-10" db="EMBL/GenBank/DDBJ databases">
        <title>Mucilaginibacter mali sp. nov., isolated from rhizosphere soil of apple orchard.</title>
        <authorList>
            <person name="Lee J.-S."/>
            <person name="Kim H.S."/>
            <person name="Kim J.-S."/>
        </authorList>
    </citation>
    <scope>NUCLEOTIDE SEQUENCE</scope>
    <source>
        <strain evidence="1">KCTC 22746</strain>
    </source>
</reference>
<organism evidence="1 2">
    <name type="scientific">Mucilaginibacter myungsuensis</name>
    <dbReference type="NCBI Taxonomy" id="649104"/>
    <lineage>
        <taxon>Bacteria</taxon>
        <taxon>Pseudomonadati</taxon>
        <taxon>Bacteroidota</taxon>
        <taxon>Sphingobacteriia</taxon>
        <taxon>Sphingobacteriales</taxon>
        <taxon>Sphingobacteriaceae</taxon>
        <taxon>Mucilaginibacter</taxon>
    </lineage>
</organism>
<name>A0A929PWT9_9SPHI</name>
<comment type="caution">
    <text evidence="1">The sequence shown here is derived from an EMBL/GenBank/DDBJ whole genome shotgun (WGS) entry which is preliminary data.</text>
</comment>
<sequence length="131" mass="15022">MKLQLTTDLLYFLVNQDYRYLYSKTLFDEEQDQIRISLTPTQTKPRVRQLPAMYDTFFSINREPVQMAEGIDDQTLVVVELEASLAVAFLDQVLQPLLAVSADSIIINIQAGQEVVQKRFERKPSSPDPTI</sequence>